<organism evidence="1 2">
    <name type="scientific">Endozoicomonas euniceicola</name>
    <dbReference type="NCBI Taxonomy" id="1234143"/>
    <lineage>
        <taxon>Bacteria</taxon>
        <taxon>Pseudomonadati</taxon>
        <taxon>Pseudomonadota</taxon>
        <taxon>Gammaproteobacteria</taxon>
        <taxon>Oceanospirillales</taxon>
        <taxon>Endozoicomonadaceae</taxon>
        <taxon>Endozoicomonas</taxon>
    </lineage>
</organism>
<gene>
    <name evidence="1" type="ORF">NX720_24290</name>
</gene>
<evidence type="ECO:0000313" key="2">
    <source>
        <dbReference type="Proteomes" id="UP001163255"/>
    </source>
</evidence>
<proteinExistence type="predicted"/>
<dbReference type="EMBL" id="CP103300">
    <property type="protein sequence ID" value="UYM15901.1"/>
    <property type="molecule type" value="Genomic_DNA"/>
</dbReference>
<name>A0ABY6GV16_9GAMM</name>
<dbReference type="RefSeq" id="WP_262598132.1">
    <property type="nucleotide sequence ID" value="NZ_CP103300.1"/>
</dbReference>
<protein>
    <submittedName>
        <fullName evidence="1">Uncharacterized protein</fullName>
    </submittedName>
</protein>
<sequence length="518" mass="59993">MEIILNRQVKVDCKKVLATVDVEQPRPDLQKILVAASEQGLSTFPDRLISYLEKENLIEGEQLTEQAHHTKQTGMFSTKERGIYHIWYFHDQYLGIHPIAMLRWEPPRNRSYHEQIKSYGWPSVHRRGIPKELHCNSTNVYLIDHDGSVDKRLISNLKIEVLDDKYRTNSPSIETQLRYTLGRNKSAQAAIQIQGNLSCHVAGKERHFSVSRKDIIEAKPEFLHDVAGKLEFAWEPEFKRMRCDVSDKAIVRSEFLIRKRPVNEIDTCYGHFFGGELINLPVMPKNPATANLWHEAWLNDTYREDYLSPDESRYLQRCWINHPAVKPYNLSLKEGLSLLQVLNRQQNPQGFWHASAGHYLIPSASHVQQPRCRWAEGDKLSVETLVRHLVSGVVVTGLIYSDRYYQSRKNERNLSAIAQSCSCDGGVIFSVNKKAKLPSQKWALRTMEKRPENHDRYWIFLTTGEPVIWTCTSSLDFIDFGEEEPEVRGTPTFTRLRNDELPSYLTEMLSEPLSKEYV</sequence>
<evidence type="ECO:0000313" key="1">
    <source>
        <dbReference type="EMBL" id="UYM15901.1"/>
    </source>
</evidence>
<dbReference type="Proteomes" id="UP001163255">
    <property type="component" value="Chromosome"/>
</dbReference>
<reference evidence="1" key="1">
    <citation type="submission" date="2022-10" db="EMBL/GenBank/DDBJ databases">
        <title>Completed Genome Sequence of two octocoral isolated bacterium, Endozoicomonas euniceicola EF212T and Endozoicomonas gorgoniicola PS125T.</title>
        <authorList>
            <person name="Chiou Y.-J."/>
            <person name="Chen Y.-H."/>
        </authorList>
    </citation>
    <scope>NUCLEOTIDE SEQUENCE</scope>
    <source>
        <strain evidence="1">EF212</strain>
    </source>
</reference>
<keyword evidence="2" id="KW-1185">Reference proteome</keyword>
<accession>A0ABY6GV16</accession>